<accession>A0A0P1AG15</accession>
<sequence length="103" mass="11385">MLFIECPAASRRNACYVLQFNATASTRLFEEGSHCLSFCAHAPAIDYDPVKAQALNGNVTTISVQITFSGRIRPSRLSAWLRLRSVPQHHVGGSDGTSHRRTR</sequence>
<dbReference type="RefSeq" id="XP_024576453.1">
    <property type="nucleotide sequence ID" value="XM_024725703.1"/>
</dbReference>
<dbReference type="AlphaFoldDB" id="A0A0P1AG15"/>
<keyword evidence="2" id="KW-1185">Reference proteome</keyword>
<dbReference type="EMBL" id="CCYD01000468">
    <property type="protein sequence ID" value="CEG40084.1"/>
    <property type="molecule type" value="Genomic_DNA"/>
</dbReference>
<protein>
    <submittedName>
        <fullName evidence="1">Uncharacterized protein</fullName>
    </submittedName>
</protein>
<evidence type="ECO:0000313" key="1">
    <source>
        <dbReference type="EMBL" id="CEG40084.1"/>
    </source>
</evidence>
<proteinExistence type="predicted"/>
<dbReference type="Proteomes" id="UP000054928">
    <property type="component" value="Unassembled WGS sequence"/>
</dbReference>
<dbReference type="GeneID" id="36405359"/>
<evidence type="ECO:0000313" key="2">
    <source>
        <dbReference type="Proteomes" id="UP000054928"/>
    </source>
</evidence>
<reference evidence="2" key="1">
    <citation type="submission" date="2014-09" db="EMBL/GenBank/DDBJ databases">
        <authorList>
            <person name="Sharma Rahul"/>
            <person name="Thines Marco"/>
        </authorList>
    </citation>
    <scope>NUCLEOTIDE SEQUENCE [LARGE SCALE GENOMIC DNA]</scope>
</reference>
<organism evidence="1 2">
    <name type="scientific">Plasmopara halstedii</name>
    <name type="common">Downy mildew of sunflower</name>
    <dbReference type="NCBI Taxonomy" id="4781"/>
    <lineage>
        <taxon>Eukaryota</taxon>
        <taxon>Sar</taxon>
        <taxon>Stramenopiles</taxon>
        <taxon>Oomycota</taxon>
        <taxon>Peronosporomycetes</taxon>
        <taxon>Peronosporales</taxon>
        <taxon>Peronosporaceae</taxon>
        <taxon>Plasmopara</taxon>
    </lineage>
</organism>
<name>A0A0P1AG15_PLAHL</name>